<evidence type="ECO:0000256" key="1">
    <source>
        <dbReference type="ARBA" id="ARBA00022729"/>
    </source>
</evidence>
<evidence type="ECO:0000313" key="3">
    <source>
        <dbReference type="Proteomes" id="UP000429644"/>
    </source>
</evidence>
<proteinExistence type="predicted"/>
<reference evidence="2 3" key="1">
    <citation type="submission" date="2019-10" db="EMBL/GenBank/DDBJ databases">
        <title>Georgenia wutianyii sp. nov. and Georgenia yuyongxinii sp. nov. isolated from plateau pika (Ochotona curzoniae) in the Qinghai-Tibet plateau of China.</title>
        <authorList>
            <person name="Tian Z."/>
        </authorList>
    </citation>
    <scope>NUCLEOTIDE SEQUENCE [LARGE SCALE GENOMIC DNA]</scope>
    <source>
        <strain evidence="2 3">JCM 15130</strain>
    </source>
</reference>
<dbReference type="GO" id="GO:0055085">
    <property type="term" value="P:transmembrane transport"/>
    <property type="evidence" value="ECO:0007669"/>
    <property type="project" value="InterPro"/>
</dbReference>
<protein>
    <submittedName>
        <fullName evidence="2">C4-dicarboxylate ABC transporter substrate-binding protein</fullName>
    </submittedName>
</protein>
<dbReference type="InterPro" id="IPR038404">
    <property type="entry name" value="TRAP_DctP_sf"/>
</dbReference>
<keyword evidence="1" id="KW-0732">Signal</keyword>
<dbReference type="InterPro" id="IPR018389">
    <property type="entry name" value="DctP_fam"/>
</dbReference>
<name>A0A7J9UV07_9MICO</name>
<dbReference type="PANTHER" id="PTHR33376:SF15">
    <property type="entry name" value="BLL6794 PROTEIN"/>
    <property type="match status" value="1"/>
</dbReference>
<dbReference type="Pfam" id="PF03480">
    <property type="entry name" value="DctP"/>
    <property type="match status" value="1"/>
</dbReference>
<dbReference type="EMBL" id="WHPD01001566">
    <property type="protein sequence ID" value="MPV88446.1"/>
    <property type="molecule type" value="Genomic_DNA"/>
</dbReference>
<comment type="caution">
    <text evidence="2">The sequence shown here is derived from an EMBL/GenBank/DDBJ whole genome shotgun (WGS) entry which is preliminary data.</text>
</comment>
<keyword evidence="3" id="KW-1185">Reference proteome</keyword>
<organism evidence="2 3">
    <name type="scientific">Georgenia ruanii</name>
    <dbReference type="NCBI Taxonomy" id="348442"/>
    <lineage>
        <taxon>Bacteria</taxon>
        <taxon>Bacillati</taxon>
        <taxon>Actinomycetota</taxon>
        <taxon>Actinomycetes</taxon>
        <taxon>Micrococcales</taxon>
        <taxon>Bogoriellaceae</taxon>
        <taxon>Georgenia</taxon>
    </lineage>
</organism>
<dbReference type="AlphaFoldDB" id="A0A7J9UV07"/>
<dbReference type="Gene3D" id="3.40.190.170">
    <property type="entry name" value="Bacterial extracellular solute-binding protein, family 7"/>
    <property type="match status" value="1"/>
</dbReference>
<gene>
    <name evidence="2" type="ORF">GB882_07185</name>
</gene>
<sequence>MEEYQAAFESIDPITLNTQSPAPKGSPVGKNFEDYFAAVEEWSDGKITFNVSWANAVAAAPEVDEALADGRLDVGSVMAGYDSDNFPAYAALSDTSYMGNGNPLEMVMVPHGYVTELALANEQVTAEFEAKGLKILAPVFTGGINGIYCSDERRSLDELKGAQVRISGSAHAAEAQALGMSPVSLAFEEVYEALQRGVLDCAFAGATVVQLGDLLSVAPHVILGKQVSLGQVPSALAMSEAVWGDLPLVAQQLLYDRGDVFVESNMRGLLGMFEDVLGAVDGKGGSIGGLDDQAQEALDRGNAAFLAAVADNDRIEGAPDLVAKIEEASARWREKVADLGYDTSVEYAEFPAWVADNPIELEPYMEKVRALLDEHRPA</sequence>
<evidence type="ECO:0000313" key="2">
    <source>
        <dbReference type="EMBL" id="MPV88446.1"/>
    </source>
</evidence>
<accession>A0A7J9UV07</accession>
<dbReference type="PANTHER" id="PTHR33376">
    <property type="match status" value="1"/>
</dbReference>
<dbReference type="NCBIfam" id="NF037995">
    <property type="entry name" value="TRAP_S1"/>
    <property type="match status" value="1"/>
</dbReference>
<dbReference type="Proteomes" id="UP000429644">
    <property type="component" value="Unassembled WGS sequence"/>
</dbReference>